<comment type="caution">
    <text evidence="2">The sequence shown here is derived from an EMBL/GenBank/DDBJ whole genome shotgun (WGS) entry which is preliminary data.</text>
</comment>
<dbReference type="GO" id="GO:0005545">
    <property type="term" value="F:1-phosphatidylinositol binding"/>
    <property type="evidence" value="ECO:0007669"/>
    <property type="project" value="InterPro"/>
</dbReference>
<dbReference type="Gene3D" id="1.20.58.150">
    <property type="entry name" value="ANTH domain"/>
    <property type="match status" value="1"/>
</dbReference>
<feature type="domain" description="AP180 N-terminal homology (ANTH)" evidence="1">
    <location>
        <begin position="137"/>
        <end position="225"/>
    </location>
</feature>
<name>A0A811RI81_9POAL</name>
<accession>A0A811RI81</accession>
<dbReference type="Proteomes" id="UP000604825">
    <property type="component" value="Unassembled WGS sequence"/>
</dbReference>
<dbReference type="GO" id="GO:0005546">
    <property type="term" value="F:phosphatidylinositol-4,5-bisphosphate binding"/>
    <property type="evidence" value="ECO:0007669"/>
    <property type="project" value="TreeGrafter"/>
</dbReference>
<dbReference type="GO" id="GO:0005905">
    <property type="term" value="C:clathrin-coated pit"/>
    <property type="evidence" value="ECO:0007669"/>
    <property type="project" value="TreeGrafter"/>
</dbReference>
<dbReference type="InterPro" id="IPR011417">
    <property type="entry name" value="ANTH_dom"/>
</dbReference>
<proteinExistence type="predicted"/>
<dbReference type="InterPro" id="IPR014712">
    <property type="entry name" value="ANTH_dom_sf"/>
</dbReference>
<dbReference type="Pfam" id="PF07651">
    <property type="entry name" value="ANTH"/>
    <property type="match status" value="1"/>
</dbReference>
<dbReference type="GO" id="GO:0048268">
    <property type="term" value="P:clathrin coat assembly"/>
    <property type="evidence" value="ECO:0007669"/>
    <property type="project" value="InterPro"/>
</dbReference>
<gene>
    <name evidence="2" type="ORF">NCGR_LOCUS53388</name>
</gene>
<dbReference type="GO" id="GO:0006900">
    <property type="term" value="P:vesicle budding from membrane"/>
    <property type="evidence" value="ECO:0007669"/>
    <property type="project" value="TreeGrafter"/>
</dbReference>
<protein>
    <recommendedName>
        <fullName evidence="1">AP180 N-terminal homology (ANTH) domain-containing protein</fullName>
    </recommendedName>
</protein>
<dbReference type="SUPFAM" id="SSF89009">
    <property type="entry name" value="GAT-like domain"/>
    <property type="match status" value="1"/>
</dbReference>
<dbReference type="PANTHER" id="PTHR22951:SF61">
    <property type="entry name" value="OS01G0694900 PROTEIN"/>
    <property type="match status" value="1"/>
</dbReference>
<evidence type="ECO:0000313" key="2">
    <source>
        <dbReference type="EMBL" id="CAD6270092.1"/>
    </source>
</evidence>
<reference evidence="2" key="1">
    <citation type="submission" date="2020-10" db="EMBL/GenBank/DDBJ databases">
        <authorList>
            <person name="Han B."/>
            <person name="Lu T."/>
            <person name="Zhao Q."/>
            <person name="Huang X."/>
            <person name="Zhao Y."/>
        </authorList>
    </citation>
    <scope>NUCLEOTIDE SEQUENCE</scope>
</reference>
<dbReference type="PANTHER" id="PTHR22951">
    <property type="entry name" value="CLATHRIN ASSEMBLY PROTEIN"/>
    <property type="match status" value="1"/>
</dbReference>
<keyword evidence="3" id="KW-1185">Reference proteome</keyword>
<dbReference type="OrthoDB" id="44015at2759"/>
<dbReference type="GO" id="GO:0000149">
    <property type="term" value="F:SNARE binding"/>
    <property type="evidence" value="ECO:0007669"/>
    <property type="project" value="TreeGrafter"/>
</dbReference>
<evidence type="ECO:0000313" key="3">
    <source>
        <dbReference type="Proteomes" id="UP000604825"/>
    </source>
</evidence>
<dbReference type="EMBL" id="CAJGYO010000015">
    <property type="protein sequence ID" value="CAD6270092.1"/>
    <property type="molecule type" value="Genomic_DNA"/>
</dbReference>
<organism evidence="2 3">
    <name type="scientific">Miscanthus lutarioriparius</name>
    <dbReference type="NCBI Taxonomy" id="422564"/>
    <lineage>
        <taxon>Eukaryota</taxon>
        <taxon>Viridiplantae</taxon>
        <taxon>Streptophyta</taxon>
        <taxon>Embryophyta</taxon>
        <taxon>Tracheophyta</taxon>
        <taxon>Spermatophyta</taxon>
        <taxon>Magnoliopsida</taxon>
        <taxon>Liliopsida</taxon>
        <taxon>Poales</taxon>
        <taxon>Poaceae</taxon>
        <taxon>PACMAD clade</taxon>
        <taxon>Panicoideae</taxon>
        <taxon>Andropogonodae</taxon>
        <taxon>Andropogoneae</taxon>
        <taxon>Saccharinae</taxon>
        <taxon>Miscanthus</taxon>
    </lineage>
</organism>
<dbReference type="AlphaFoldDB" id="A0A811RI81"/>
<dbReference type="GO" id="GO:0032050">
    <property type="term" value="F:clathrin heavy chain binding"/>
    <property type="evidence" value="ECO:0007669"/>
    <property type="project" value="TreeGrafter"/>
</dbReference>
<dbReference type="InterPro" id="IPR045192">
    <property type="entry name" value="AP180-like"/>
</dbReference>
<sequence length="409" mass="45080">MPSPVGSTPWTPYRGRAATFAYVFISWLPLPSYAFRISGLSICLLNLISGTSRIVECCGFLSLSLLSDGFVGASVAEIVAATSIARPRADVTYCIHALARRLAKTRNWIEKHECFRVLKCDIEAKRLSKQGQGPEKAEGAANNNYLVQYALAQVLKESFKIYCAINDGIINLVDNFFEMPKHEALKALHIYRRAGQQAGNLSGFYESCRGLDLARNFQFPTLRESMTRYSDLIYLIFSHPPCMMPVIEPLELPERLILTYKPAAAAAEEEEEEVREHVPIVEEKRQVVEEPAPVPSSQIASPPKPNIADTGDLLVSDSTPTVSAIEESSALALAILPTGVDNSTATTQQNRGFDPTGWELALVTTSSNMTPLSMESNLNEQNIFLVVLLEGGGFRVNRASDIWAVAHWQ</sequence>
<dbReference type="GO" id="GO:0072583">
    <property type="term" value="P:clathrin-dependent endocytosis"/>
    <property type="evidence" value="ECO:0007669"/>
    <property type="project" value="InterPro"/>
</dbReference>
<evidence type="ECO:0000259" key="1">
    <source>
        <dbReference type="Pfam" id="PF07651"/>
    </source>
</evidence>
<dbReference type="GO" id="GO:0030136">
    <property type="term" value="C:clathrin-coated vesicle"/>
    <property type="evidence" value="ECO:0007669"/>
    <property type="project" value="InterPro"/>
</dbReference>